<dbReference type="PANTHER" id="PTHR18964:SF149">
    <property type="entry name" value="BIFUNCTIONAL UDP-N-ACETYLGLUCOSAMINE 2-EPIMERASE_N-ACETYLMANNOSAMINE KINASE"/>
    <property type="match status" value="1"/>
</dbReference>
<dbReference type="InterPro" id="IPR000600">
    <property type="entry name" value="ROK"/>
</dbReference>
<protein>
    <recommendedName>
        <fullName evidence="4">ROK family protein</fullName>
    </recommendedName>
</protein>
<evidence type="ECO:0000256" key="1">
    <source>
        <dbReference type="ARBA" id="ARBA00006479"/>
    </source>
</evidence>
<comment type="caution">
    <text evidence="2">The sequence shown here is derived from an EMBL/GenBank/DDBJ whole genome shotgun (WGS) entry which is preliminary data.</text>
</comment>
<dbReference type="AlphaFoldDB" id="A0A919RIK2"/>
<dbReference type="RefSeq" id="WP_204025598.1">
    <property type="nucleotide sequence ID" value="NZ_BOOW01000018.1"/>
</dbReference>
<sequence>MSGVIGIDLGGTKCHGALGDAAGAVLAEFRTGTDVPGGAGEVLTLVWRRLRREAEDRGIDVRHATVGIPAVFDPVTGQASQGTNIGWEGFDVAAVVETFEVPVLVENDANLAGLAEATAGNAVGVPDFVLLSLGTGFGGALFAGGELVRGARGAAAEFGEMLLADPEGGLVRAEDRVSGLALRDDARKLVTGDAGAAAELGEVPTAQTVIAGAVRGERHARLLVEEMLDALALVVVNICATTDPRLVVLDGGMGRALAPFTGALASRVAGLGVSSPRVAVSSLYPNATISGALQQSVRYVERCVSKANLL</sequence>
<dbReference type="Proteomes" id="UP000606172">
    <property type="component" value="Unassembled WGS sequence"/>
</dbReference>
<dbReference type="PANTHER" id="PTHR18964">
    <property type="entry name" value="ROK (REPRESSOR, ORF, KINASE) FAMILY"/>
    <property type="match status" value="1"/>
</dbReference>
<evidence type="ECO:0008006" key="4">
    <source>
        <dbReference type="Google" id="ProtNLM"/>
    </source>
</evidence>
<dbReference type="Gene3D" id="3.30.420.40">
    <property type="match status" value="2"/>
</dbReference>
<keyword evidence="3" id="KW-1185">Reference proteome</keyword>
<evidence type="ECO:0000313" key="3">
    <source>
        <dbReference type="Proteomes" id="UP000606172"/>
    </source>
</evidence>
<proteinExistence type="inferred from homology"/>
<dbReference type="SUPFAM" id="SSF53067">
    <property type="entry name" value="Actin-like ATPase domain"/>
    <property type="match status" value="1"/>
</dbReference>
<organism evidence="2 3">
    <name type="scientific">Sinosporangium siamense</name>
    <dbReference type="NCBI Taxonomy" id="1367973"/>
    <lineage>
        <taxon>Bacteria</taxon>
        <taxon>Bacillati</taxon>
        <taxon>Actinomycetota</taxon>
        <taxon>Actinomycetes</taxon>
        <taxon>Streptosporangiales</taxon>
        <taxon>Streptosporangiaceae</taxon>
        <taxon>Sinosporangium</taxon>
    </lineage>
</organism>
<dbReference type="InterPro" id="IPR043129">
    <property type="entry name" value="ATPase_NBD"/>
</dbReference>
<dbReference type="EMBL" id="BOOW01000018">
    <property type="protein sequence ID" value="GII92636.1"/>
    <property type="molecule type" value="Genomic_DNA"/>
</dbReference>
<accession>A0A919RIK2</accession>
<reference evidence="2" key="1">
    <citation type="submission" date="2021-01" db="EMBL/GenBank/DDBJ databases">
        <title>Whole genome shotgun sequence of Sinosporangium siamense NBRC 109515.</title>
        <authorList>
            <person name="Komaki H."/>
            <person name="Tamura T."/>
        </authorList>
    </citation>
    <scope>NUCLEOTIDE SEQUENCE</scope>
    <source>
        <strain evidence="2">NBRC 109515</strain>
    </source>
</reference>
<comment type="similarity">
    <text evidence="1">Belongs to the ROK (NagC/XylR) family.</text>
</comment>
<gene>
    <name evidence="2" type="ORF">Ssi02_28670</name>
</gene>
<dbReference type="Pfam" id="PF00480">
    <property type="entry name" value="ROK"/>
    <property type="match status" value="1"/>
</dbReference>
<evidence type="ECO:0000313" key="2">
    <source>
        <dbReference type="EMBL" id="GII92636.1"/>
    </source>
</evidence>
<name>A0A919RIK2_9ACTN</name>